<evidence type="ECO:0000313" key="8">
    <source>
        <dbReference type="Proteomes" id="UP000032309"/>
    </source>
</evidence>
<dbReference type="Pfam" id="PF10609">
    <property type="entry name" value="ParA"/>
    <property type="match status" value="1"/>
</dbReference>
<evidence type="ECO:0000256" key="5">
    <source>
        <dbReference type="ARBA" id="ARBA00023014"/>
    </source>
</evidence>
<protein>
    <recommendedName>
        <fullName evidence="6">Iron-sulfur cluster carrier protein</fullName>
    </recommendedName>
</protein>
<keyword evidence="5 6" id="KW-0411">Iron-sulfur</keyword>
<dbReference type="RefSeq" id="WP_230400691.1">
    <property type="nucleotide sequence ID" value="NZ_BAFN01000001.1"/>
</dbReference>
<keyword evidence="3 6" id="KW-0067">ATP-binding</keyword>
<comment type="subunit">
    <text evidence="6">Homodimer.</text>
</comment>
<dbReference type="InterPro" id="IPR019591">
    <property type="entry name" value="Mrp/NBP35_ATP-bd"/>
</dbReference>
<dbReference type="Proteomes" id="UP000032309">
    <property type="component" value="Unassembled WGS sequence"/>
</dbReference>
<comment type="similarity">
    <text evidence="6">Belongs to the Mrp/NBP35 ATP-binding proteins family.</text>
</comment>
<evidence type="ECO:0000313" key="7">
    <source>
        <dbReference type="EMBL" id="GAN34390.1"/>
    </source>
</evidence>
<sequence>MKGDVMSDCKIPFTCELCEKQLSCQLDQIEHNKWAIAQRMKDIKYKIVVMSNKGGVGKSTVTTNLGVALARKGYKVGIADADIHGPNIPIMLGVEGKRLKGSSGGVLPLEVLPNLKVASLSFLIEDPSMPVIWRDSAKWDFLCELMGSVCWGELDYLLVDLPPGTGNEAISIIELIGKVDGSVIVTTPQDVVLLDVRKAVVFSRDSNVPIIGIVENMSGLVCPHCNTQIDVFKTGGGEKICGELGVEFLGKIPLDPGITEKCDNGEAFVAAYPNSEAAKTFGEIVRKCEVFVSTRKDELGKVTEYREVPFLGKVPVDPDFVEKIQ</sequence>
<evidence type="ECO:0000256" key="3">
    <source>
        <dbReference type="ARBA" id="ARBA00022840"/>
    </source>
</evidence>
<evidence type="ECO:0000256" key="1">
    <source>
        <dbReference type="ARBA" id="ARBA00022723"/>
    </source>
</evidence>
<keyword evidence="2 6" id="KW-0547">Nucleotide-binding</keyword>
<accession>A0ABQ0K051</accession>
<dbReference type="SUPFAM" id="SSF52540">
    <property type="entry name" value="P-loop containing nucleoside triphosphate hydrolases"/>
    <property type="match status" value="1"/>
</dbReference>
<dbReference type="HAMAP" id="MF_02040">
    <property type="entry name" value="Mrp_NBP35"/>
    <property type="match status" value="1"/>
</dbReference>
<dbReference type="InterPro" id="IPR027417">
    <property type="entry name" value="P-loop_NTPase"/>
</dbReference>
<keyword evidence="8" id="KW-1185">Reference proteome</keyword>
<keyword evidence="7" id="KW-0131">Cell cycle</keyword>
<proteinExistence type="inferred from homology"/>
<evidence type="ECO:0000256" key="4">
    <source>
        <dbReference type="ARBA" id="ARBA00023004"/>
    </source>
</evidence>
<dbReference type="InterPro" id="IPR033756">
    <property type="entry name" value="YlxH/NBP35"/>
</dbReference>
<dbReference type="GO" id="GO:0051301">
    <property type="term" value="P:cell division"/>
    <property type="evidence" value="ECO:0007669"/>
    <property type="project" value="UniProtKB-KW"/>
</dbReference>
<evidence type="ECO:0000256" key="6">
    <source>
        <dbReference type="HAMAP-Rule" id="MF_02040"/>
    </source>
</evidence>
<keyword evidence="1 6" id="KW-0479">Metal-binding</keyword>
<dbReference type="CDD" id="cd02037">
    <property type="entry name" value="Mrp_NBP35"/>
    <property type="match status" value="1"/>
</dbReference>
<gene>
    <name evidence="7" type="ORF">BROSI_A2926</name>
</gene>
<dbReference type="EMBL" id="BAFN01000001">
    <property type="protein sequence ID" value="GAN34390.1"/>
    <property type="molecule type" value="Genomic_DNA"/>
</dbReference>
<name>A0ABQ0K051_9BACT</name>
<comment type="caution">
    <text evidence="7">The sequence shown here is derived from an EMBL/GenBank/DDBJ whole genome shotgun (WGS) entry which is preliminary data.</text>
</comment>
<keyword evidence="4 6" id="KW-0408">Iron</keyword>
<evidence type="ECO:0000256" key="2">
    <source>
        <dbReference type="ARBA" id="ARBA00022741"/>
    </source>
</evidence>
<reference evidence="8" key="1">
    <citation type="journal article" date="2015" name="Genome Announc.">
        <title>Draft Genome Sequence of an Anaerobic Ammonium-Oxidizing Bacterium, "Candidatus Brocadia sinica".</title>
        <authorList>
            <person name="Oshiki M."/>
            <person name="Shinyako-Hata K."/>
            <person name="Satoh H."/>
            <person name="Okabe S."/>
        </authorList>
    </citation>
    <scope>NUCLEOTIDE SEQUENCE [LARGE SCALE GENOMIC DNA]</scope>
    <source>
        <strain evidence="8">JPN1</strain>
    </source>
</reference>
<comment type="function">
    <text evidence="6">Binds and transfers iron-sulfur (Fe-S) clusters to target apoproteins. Can hydrolyze ATP.</text>
</comment>
<keyword evidence="6" id="KW-0378">Hydrolase</keyword>
<keyword evidence="7" id="KW-0132">Cell division</keyword>
<dbReference type="PANTHER" id="PTHR23264:SF19">
    <property type="entry name" value="CYTOSOLIC FE-S CLUSTER ASSEMBLY FACTOR NUBP2"/>
    <property type="match status" value="1"/>
</dbReference>
<dbReference type="Gene3D" id="3.40.50.300">
    <property type="entry name" value="P-loop containing nucleotide triphosphate hydrolases"/>
    <property type="match status" value="1"/>
</dbReference>
<comment type="caution">
    <text evidence="6">Lacks conserved residue(s) required for the propagation of feature annotation.</text>
</comment>
<organism evidence="7 8">
    <name type="scientific">Candidatus Brocadia sinica JPN1</name>
    <dbReference type="NCBI Taxonomy" id="1197129"/>
    <lineage>
        <taxon>Bacteria</taxon>
        <taxon>Pseudomonadati</taxon>
        <taxon>Planctomycetota</taxon>
        <taxon>Candidatus Brocadiia</taxon>
        <taxon>Candidatus Brocadiales</taxon>
        <taxon>Candidatus Brocadiaceae</taxon>
        <taxon>Candidatus Brocadia</taxon>
    </lineage>
</organism>
<dbReference type="PANTHER" id="PTHR23264">
    <property type="entry name" value="NUCLEOTIDE-BINDING PROTEIN NBP35 YEAST -RELATED"/>
    <property type="match status" value="1"/>
</dbReference>